<dbReference type="Ensembl" id="ENSSSCT00000106498.1">
    <property type="protein sequence ID" value="ENSSSCP00000077737.1"/>
    <property type="gene ID" value="ENSSSCG00000056846.1"/>
</dbReference>
<dbReference type="Gene3D" id="1.10.10.10">
    <property type="entry name" value="Winged helix-like DNA-binding domain superfamily/Winged helix DNA-binding domain"/>
    <property type="match status" value="1"/>
</dbReference>
<dbReference type="GO" id="GO:0043565">
    <property type="term" value="F:sequence-specific DNA binding"/>
    <property type="evidence" value="ECO:0007669"/>
    <property type="project" value="InterPro"/>
</dbReference>
<reference evidence="10" key="2">
    <citation type="submission" date="2025-08" db="UniProtKB">
        <authorList>
            <consortium name="Ensembl"/>
        </authorList>
    </citation>
    <scope>IDENTIFICATION</scope>
</reference>
<dbReference type="Proteomes" id="UP000008227">
    <property type="component" value="Chromosome Y"/>
</dbReference>
<keyword evidence="5" id="KW-0804">Transcription</keyword>
<dbReference type="FunCoup" id="A0A8W4FHF0">
    <property type="interactions" value="13"/>
</dbReference>
<keyword evidence="3" id="KW-0805">Transcription regulation</keyword>
<evidence type="ECO:0000259" key="9">
    <source>
        <dbReference type="SMART" id="SM00415"/>
    </source>
</evidence>
<dbReference type="GeneTree" id="ENSGT00940000157452"/>
<feature type="domain" description="HSF-type DNA-binding" evidence="9">
    <location>
        <begin position="76"/>
        <end position="194"/>
    </location>
</feature>
<sequence length="434" mass="48575">MANAPSEIQGVSPKDAPTGSESSITSPWCDNSITGDLDLKSQIEEKAFQALSEGSLMKEPCHTLCASEPDEDSDFLPLLFPRKLWEIVESDRFKSIWWDENGTSIVINEERFKKEVLERKAPFRIFETESMKSLVRQLNLYGFTKLQRNFQRPASLANILAEDNEVSAWNKLQFYHNPNFKRGCPHLLVRMKRRVRVKNASPVSASLLQGCSKKRSRTGGNVDNHNSDVVAETHGEDAFSASTNLNVPLIRWPSMSQRISNTTTPTRSGLSSPSSPSVRPPGQIVMAQHAIFSQLTTFHMHSQSSYSPASGHIVNFITTTTSISQYHLISNFPSGYFGLRVEPSPLPTRYQNISPTECPVSNPQAAAHPWFPMPMTTDTSAASLSRPNPQFSSNLNITLITTDLSKDYRLCRRVKMKIYAGKCHQIPAILLFQQ</sequence>
<organism evidence="10 11">
    <name type="scientific">Sus scrofa</name>
    <name type="common">Pig</name>
    <dbReference type="NCBI Taxonomy" id="9823"/>
    <lineage>
        <taxon>Eukaryota</taxon>
        <taxon>Metazoa</taxon>
        <taxon>Chordata</taxon>
        <taxon>Craniata</taxon>
        <taxon>Vertebrata</taxon>
        <taxon>Euteleostomi</taxon>
        <taxon>Mammalia</taxon>
        <taxon>Eutheria</taxon>
        <taxon>Laurasiatheria</taxon>
        <taxon>Artiodactyla</taxon>
        <taxon>Suina</taxon>
        <taxon>Suidae</taxon>
        <taxon>Sus</taxon>
    </lineage>
</organism>
<evidence type="ECO:0000256" key="5">
    <source>
        <dbReference type="ARBA" id="ARBA00023163"/>
    </source>
</evidence>
<evidence type="ECO:0000313" key="11">
    <source>
        <dbReference type="Proteomes" id="UP000008227"/>
    </source>
</evidence>
<name>A0A8W4FHF0_PIG</name>
<dbReference type="SMART" id="SM00415">
    <property type="entry name" value="HSF"/>
    <property type="match status" value="1"/>
</dbReference>
<evidence type="ECO:0000256" key="3">
    <source>
        <dbReference type="ARBA" id="ARBA00023015"/>
    </source>
</evidence>
<feature type="region of interest" description="Disordered" evidence="8">
    <location>
        <begin position="1"/>
        <end position="29"/>
    </location>
</feature>
<comment type="subcellular location">
    <subcellularLocation>
        <location evidence="1">Nucleus</location>
    </subcellularLocation>
</comment>
<keyword evidence="4" id="KW-0238">DNA-binding</keyword>
<dbReference type="Pfam" id="PF00447">
    <property type="entry name" value="HSF_DNA-bind"/>
    <property type="match status" value="1"/>
</dbReference>
<feature type="compositionally biased region" description="Low complexity" evidence="8">
    <location>
        <begin position="262"/>
        <end position="280"/>
    </location>
</feature>
<dbReference type="FunFam" id="1.10.10.10:FF:000349">
    <property type="entry name" value="Heat shock transcription factor, Y-linked"/>
    <property type="match status" value="1"/>
</dbReference>
<dbReference type="AlphaFoldDB" id="A0A8W4FHF0"/>
<dbReference type="GO" id="GO:0005634">
    <property type="term" value="C:nucleus"/>
    <property type="evidence" value="ECO:0007669"/>
    <property type="project" value="UniProtKB-SubCell"/>
</dbReference>
<evidence type="ECO:0000256" key="4">
    <source>
        <dbReference type="ARBA" id="ARBA00023125"/>
    </source>
</evidence>
<evidence type="ECO:0000256" key="6">
    <source>
        <dbReference type="ARBA" id="ARBA00023242"/>
    </source>
</evidence>
<dbReference type="InterPro" id="IPR036390">
    <property type="entry name" value="WH_DNA-bd_sf"/>
</dbReference>
<evidence type="ECO:0000313" key="10">
    <source>
        <dbReference type="Ensembl" id="ENSSSCP00000077737.1"/>
    </source>
</evidence>
<dbReference type="PANTHER" id="PTHR10015:SF336">
    <property type="entry name" value="HEAT SHOCK TRANSCRIPTION FACTOR, Y-LINKED"/>
    <property type="match status" value="1"/>
</dbReference>
<proteinExistence type="inferred from homology"/>
<evidence type="ECO:0000256" key="8">
    <source>
        <dbReference type="SAM" id="MobiDB-lite"/>
    </source>
</evidence>
<reference evidence="10" key="1">
    <citation type="submission" date="2017-02" db="EMBL/GenBank/DDBJ databases">
        <authorList>
            <person name="Datahose"/>
        </authorList>
    </citation>
    <scope>NUCLEOTIDE SEQUENCE [LARGE SCALE GENOMIC DNA]</scope>
    <source>
        <strain evidence="10">Duroc</strain>
    </source>
</reference>
<feature type="compositionally biased region" description="Polar residues" evidence="8">
    <location>
        <begin position="19"/>
        <end position="29"/>
    </location>
</feature>
<comment type="similarity">
    <text evidence="2 7">Belongs to the HSF family.</text>
</comment>
<dbReference type="InterPro" id="IPR036388">
    <property type="entry name" value="WH-like_DNA-bd_sf"/>
</dbReference>
<reference evidence="10" key="3">
    <citation type="submission" date="2025-09" db="UniProtKB">
        <authorList>
            <consortium name="Ensembl"/>
        </authorList>
    </citation>
    <scope>IDENTIFICATION</scope>
</reference>
<evidence type="ECO:0000256" key="2">
    <source>
        <dbReference type="ARBA" id="ARBA00006403"/>
    </source>
</evidence>
<dbReference type="PANTHER" id="PTHR10015">
    <property type="entry name" value="HEAT SHOCK TRANSCRIPTION FACTOR"/>
    <property type="match status" value="1"/>
</dbReference>
<evidence type="ECO:0000256" key="1">
    <source>
        <dbReference type="ARBA" id="ARBA00004123"/>
    </source>
</evidence>
<evidence type="ECO:0000256" key="7">
    <source>
        <dbReference type="RuleBase" id="RU004020"/>
    </source>
</evidence>
<dbReference type="InterPro" id="IPR000232">
    <property type="entry name" value="HSF_DNA-bd"/>
</dbReference>
<accession>A0A8W4FHF0</accession>
<dbReference type="GO" id="GO:0003700">
    <property type="term" value="F:DNA-binding transcription factor activity"/>
    <property type="evidence" value="ECO:0007669"/>
    <property type="project" value="InterPro"/>
</dbReference>
<protein>
    <recommendedName>
        <fullName evidence="9">HSF-type DNA-binding domain-containing protein</fullName>
    </recommendedName>
</protein>
<keyword evidence="6" id="KW-0539">Nucleus</keyword>
<dbReference type="SUPFAM" id="SSF46785">
    <property type="entry name" value="Winged helix' DNA-binding domain"/>
    <property type="match status" value="1"/>
</dbReference>
<keyword evidence="11" id="KW-1185">Reference proteome</keyword>
<feature type="region of interest" description="Disordered" evidence="8">
    <location>
        <begin position="260"/>
        <end position="280"/>
    </location>
</feature>